<dbReference type="InterPro" id="IPR014001">
    <property type="entry name" value="Helicase_ATP-bd"/>
</dbReference>
<keyword evidence="3" id="KW-0067">ATP-binding</keyword>
<dbReference type="SMART" id="SM00487">
    <property type="entry name" value="DEXDc"/>
    <property type="match status" value="1"/>
</dbReference>
<accession>A0A1H4LFV5</accession>
<dbReference type="PROSITE" id="PS51192">
    <property type="entry name" value="HELICASE_ATP_BIND_1"/>
    <property type="match status" value="1"/>
</dbReference>
<reference evidence="3 4" key="1">
    <citation type="submission" date="2016-10" db="EMBL/GenBank/DDBJ databases">
        <authorList>
            <person name="de Groot N.N."/>
        </authorList>
    </citation>
    <scope>NUCLEOTIDE SEQUENCE [LARGE SCALE GENOMIC DNA]</scope>
    <source>
        <strain evidence="3 4">MAR_2009_71</strain>
    </source>
</reference>
<keyword evidence="3" id="KW-0347">Helicase</keyword>
<feature type="domain" description="Helicase ATP-binding" evidence="2">
    <location>
        <begin position="25"/>
        <end position="171"/>
    </location>
</feature>
<keyword evidence="3" id="KW-0378">Hydrolase</keyword>
<sequence length="880" mass="100201">MQKFRELLKFKYTWRSYQQKFLDGFQSHIKDEHLHVVAPPGSGKTILGLEILIRIGKPTLVLAPTLTIRNQWRSRLLDFFAVHEDFDQYSLDLKKPSLITFSTYQSLFALTKSFDENAKQQLLDFITSHGIKTLVLDEAHHLKNEWWQCLYHLKQIEGLTVVSLTATPPYNSSTTEINRYFSLCGPIDDEIAVPDLIKNGDLCPHQDFVYFSKPEEAQIKYIVNYREQILNFTNQLLANKELQEALITQDFYVHPKDSLEYIYQNPTFFSSVIIYLNACGYAVNEQNLKILGFSNNDVNFPSFTYEWSEALLQHLLVDQREAFSALEAILLPLEKELKRIGVLENKRVNFVGDEVLYRNLSNSPSKLESIYQIVISTNANLGDAARTVILADFIRKEFLNFEGSDTKALNKLGVVPIFKYILAKQSDYSQLGVLTGSLVLLHETVLPNLKALLAIEKLHVQAVEGAVGYLFIQVPDTLKHKIAESITQLFQDGAIKTLIGTKAFLGEGWDAPCINTLILASYVGSFVSSNQMRGRAIRVDANNPDKTGTIWHLACLDPTATNGGKDMEKLQQRFEAFTGVSLRDEIYISNGIDRLVLPLKWDENTHLATINAEMLETAQQKSDFAYRWNHAIEKGSILVRELKIPSAGDQPFAKTKKLHALNAGKYVMLEVVLGVSMFVPEFLIKNMGAVLGKGILQVFYIFCAALLLGFGPKTFKALKLYFLFGNQYKKTKKIAKAVLGYLLDDKTPYFESNNATIHAEQDLKGTFAIYLKDASQHDSNVFISLLEEIIAPVDNPRYLLVNSNWFKRKLNIRNYYVVPKEVAKNKTEALIFQKHWNAHVDGSKIHFTRTLKGRKVLLKARFAHLKYQFEEVSKKTITWK</sequence>
<evidence type="ECO:0000259" key="2">
    <source>
        <dbReference type="PROSITE" id="PS51192"/>
    </source>
</evidence>
<organism evidence="3 4">
    <name type="scientific">Maribacter dokdonensis</name>
    <dbReference type="NCBI Taxonomy" id="320912"/>
    <lineage>
        <taxon>Bacteria</taxon>
        <taxon>Pseudomonadati</taxon>
        <taxon>Bacteroidota</taxon>
        <taxon>Flavobacteriia</taxon>
        <taxon>Flavobacteriales</taxon>
        <taxon>Flavobacteriaceae</taxon>
        <taxon>Maribacter</taxon>
    </lineage>
</organism>
<evidence type="ECO:0000313" key="3">
    <source>
        <dbReference type="EMBL" id="SEB69639.1"/>
    </source>
</evidence>
<dbReference type="GO" id="GO:0016787">
    <property type="term" value="F:hydrolase activity"/>
    <property type="evidence" value="ECO:0007669"/>
    <property type="project" value="InterPro"/>
</dbReference>
<dbReference type="Pfam" id="PF04851">
    <property type="entry name" value="ResIII"/>
    <property type="match status" value="1"/>
</dbReference>
<dbReference type="Gene3D" id="3.40.50.300">
    <property type="entry name" value="P-loop containing nucleotide triphosphate hydrolases"/>
    <property type="match status" value="2"/>
</dbReference>
<dbReference type="AlphaFoldDB" id="A0A1H4LFV5"/>
<dbReference type="RefSeq" id="WP_074671054.1">
    <property type="nucleotide sequence ID" value="NZ_FNTB01000001.1"/>
</dbReference>
<dbReference type="EMBL" id="FNTB01000001">
    <property type="protein sequence ID" value="SEB69639.1"/>
    <property type="molecule type" value="Genomic_DNA"/>
</dbReference>
<proteinExistence type="predicted"/>
<name>A0A1H4LFV5_9FLAO</name>
<dbReference type="GO" id="GO:0005524">
    <property type="term" value="F:ATP binding"/>
    <property type="evidence" value="ECO:0007669"/>
    <property type="project" value="InterPro"/>
</dbReference>
<dbReference type="InterPro" id="IPR006935">
    <property type="entry name" value="Helicase/UvrB_N"/>
</dbReference>
<keyword evidence="1" id="KW-0472">Membrane</keyword>
<keyword evidence="1" id="KW-0812">Transmembrane</keyword>
<protein>
    <submittedName>
        <fullName evidence="3">Helicase conserved C-terminal domain-containing protein</fullName>
    </submittedName>
</protein>
<dbReference type="GO" id="GO:0003677">
    <property type="term" value="F:DNA binding"/>
    <property type="evidence" value="ECO:0007669"/>
    <property type="project" value="InterPro"/>
</dbReference>
<dbReference type="Proteomes" id="UP000183038">
    <property type="component" value="Unassembled WGS sequence"/>
</dbReference>
<evidence type="ECO:0000256" key="1">
    <source>
        <dbReference type="SAM" id="Phobius"/>
    </source>
</evidence>
<dbReference type="OrthoDB" id="9759819at2"/>
<evidence type="ECO:0000313" key="4">
    <source>
        <dbReference type="Proteomes" id="UP000183038"/>
    </source>
</evidence>
<dbReference type="InterPro" id="IPR027417">
    <property type="entry name" value="P-loop_NTPase"/>
</dbReference>
<dbReference type="InterPro" id="IPR050742">
    <property type="entry name" value="Helicase_Restrict-Modif_Enz"/>
</dbReference>
<dbReference type="PANTHER" id="PTHR47396">
    <property type="entry name" value="TYPE I RESTRICTION ENZYME ECOKI R PROTEIN"/>
    <property type="match status" value="1"/>
</dbReference>
<dbReference type="GO" id="GO:0005829">
    <property type="term" value="C:cytosol"/>
    <property type="evidence" value="ECO:0007669"/>
    <property type="project" value="TreeGrafter"/>
</dbReference>
<dbReference type="CDD" id="cd18785">
    <property type="entry name" value="SF2_C"/>
    <property type="match status" value="1"/>
</dbReference>
<gene>
    <name evidence="3" type="ORF">SAMN05192540_1297</name>
</gene>
<keyword evidence="3" id="KW-0547">Nucleotide-binding</keyword>
<dbReference type="GO" id="GO:0004386">
    <property type="term" value="F:helicase activity"/>
    <property type="evidence" value="ECO:0007669"/>
    <property type="project" value="UniProtKB-KW"/>
</dbReference>
<dbReference type="SUPFAM" id="SSF52540">
    <property type="entry name" value="P-loop containing nucleoside triphosphate hydrolases"/>
    <property type="match status" value="1"/>
</dbReference>
<dbReference type="PANTHER" id="PTHR47396:SF1">
    <property type="entry name" value="ATP-DEPENDENT HELICASE IRC3-RELATED"/>
    <property type="match status" value="1"/>
</dbReference>
<keyword evidence="1" id="KW-1133">Transmembrane helix</keyword>
<feature type="transmembrane region" description="Helical" evidence="1">
    <location>
        <begin position="690"/>
        <end position="710"/>
    </location>
</feature>